<evidence type="ECO:0000313" key="2">
    <source>
        <dbReference type="Proteomes" id="UP000321363"/>
    </source>
</evidence>
<evidence type="ECO:0000313" key="1">
    <source>
        <dbReference type="EMBL" id="TXC78492.1"/>
    </source>
</evidence>
<comment type="caution">
    <text evidence="1">The sequence shown here is derived from an EMBL/GenBank/DDBJ whole genome shotgun (WGS) entry which is preliminary data.</text>
</comment>
<reference evidence="1 2" key="1">
    <citation type="journal article" date="2005" name="Int. J. Syst. Evol. Microbiol.">
        <title>Bacillus litoralis sp. nov., isolated from a tidal flat of the Yellow Sea in Korea.</title>
        <authorList>
            <person name="Yoon J.H."/>
            <person name="Oh T.K."/>
        </authorList>
    </citation>
    <scope>NUCLEOTIDE SEQUENCE [LARGE SCALE GENOMIC DNA]</scope>
    <source>
        <strain evidence="1 2">SW-211</strain>
    </source>
</reference>
<proteinExistence type="predicted"/>
<organism evidence="1 2">
    <name type="scientific">Metabacillus litoralis</name>
    <dbReference type="NCBI Taxonomy" id="152268"/>
    <lineage>
        <taxon>Bacteria</taxon>
        <taxon>Bacillati</taxon>
        <taxon>Bacillota</taxon>
        <taxon>Bacilli</taxon>
        <taxon>Bacillales</taxon>
        <taxon>Bacillaceae</taxon>
        <taxon>Metabacillus</taxon>
    </lineage>
</organism>
<dbReference type="RefSeq" id="WP_146950903.1">
    <property type="nucleotide sequence ID" value="NZ_VOQF01000034.1"/>
</dbReference>
<keyword evidence="2" id="KW-1185">Reference proteome</keyword>
<protein>
    <submittedName>
        <fullName evidence="1">Uncharacterized protein</fullName>
    </submittedName>
</protein>
<dbReference type="EMBL" id="VOQF01000034">
    <property type="protein sequence ID" value="TXC78492.1"/>
    <property type="molecule type" value="Genomic_DNA"/>
</dbReference>
<sequence>MDLSGIYNLIETEFKVIKRQECIISIAPISEEDYPETTVKLTFNKENNHYDLYEVVRGKEYKVDTFSDEYKSVLALYIFSKSKLEVKKYDTNVQNDLESATSLNNIQDIFKNSSVKQYYSFFEIEPNKIILEKNTNDRYNVLFLGKSDAKVYIEKTRNLNSAAVVQYNFTFKLSQFYDLLNMIGVKTDADFIENLKELYLLG</sequence>
<gene>
    <name evidence="1" type="ORF">FS935_22780</name>
</gene>
<dbReference type="Proteomes" id="UP000321363">
    <property type="component" value="Unassembled WGS sequence"/>
</dbReference>
<name>A0A5C6UYJ3_9BACI</name>
<dbReference type="AlphaFoldDB" id="A0A5C6UYJ3"/>
<accession>A0A5C6UYJ3</accession>
<dbReference type="OrthoDB" id="2870182at2"/>